<reference evidence="1 2" key="1">
    <citation type="submission" date="2015-01" db="EMBL/GenBank/DDBJ databases">
        <title>Evolution of Trichinella species and genotypes.</title>
        <authorList>
            <person name="Korhonen P.K."/>
            <person name="Edoardo P."/>
            <person name="Giuseppe L.R."/>
            <person name="Gasser R.B."/>
        </authorList>
    </citation>
    <scope>NUCLEOTIDE SEQUENCE [LARGE SCALE GENOMIC DNA]</scope>
    <source>
        <strain evidence="1">ISS37</strain>
    </source>
</reference>
<comment type="caution">
    <text evidence="1">The sequence shown here is derived from an EMBL/GenBank/DDBJ whole genome shotgun (WGS) entry which is preliminary data.</text>
</comment>
<name>A0A0V0RFM6_9BILA</name>
<evidence type="ECO:0000313" key="1">
    <source>
        <dbReference type="EMBL" id="KRX13098.1"/>
    </source>
</evidence>
<dbReference type="OrthoDB" id="10473288at2759"/>
<keyword evidence="2" id="KW-1185">Reference proteome</keyword>
<dbReference type="EMBL" id="JYDL01000223">
    <property type="protein sequence ID" value="KRX13098.1"/>
    <property type="molecule type" value="Genomic_DNA"/>
</dbReference>
<evidence type="ECO:0000313" key="2">
    <source>
        <dbReference type="Proteomes" id="UP000054630"/>
    </source>
</evidence>
<gene>
    <name evidence="1" type="ORF">T07_3732</name>
</gene>
<accession>A0A0V0RFM6</accession>
<sequence length="161" mass="16504">MSLPLPGERPSDGCGRLAGLLGCFFGEPPAAPFLLPYPVLPTHDTGFHPATSAGPVVTRGFGTCDSPPVALGASPSSPTTPEFVGAVGQRPATPGYAQSVPVSWLLARMRLDSRLHTACRLVGTGHQRSSVVAQDGGQLRIRTLLAAPASGLPALQVPGSF</sequence>
<protein>
    <submittedName>
        <fullName evidence="1">Uncharacterized protein</fullName>
    </submittedName>
</protein>
<proteinExistence type="predicted"/>
<dbReference type="STRING" id="6336.A0A0V0RFM6"/>
<organism evidence="1 2">
    <name type="scientific">Trichinella nelsoni</name>
    <dbReference type="NCBI Taxonomy" id="6336"/>
    <lineage>
        <taxon>Eukaryota</taxon>
        <taxon>Metazoa</taxon>
        <taxon>Ecdysozoa</taxon>
        <taxon>Nematoda</taxon>
        <taxon>Enoplea</taxon>
        <taxon>Dorylaimia</taxon>
        <taxon>Trichinellida</taxon>
        <taxon>Trichinellidae</taxon>
        <taxon>Trichinella</taxon>
    </lineage>
</organism>
<dbReference type="AlphaFoldDB" id="A0A0V0RFM6"/>
<dbReference type="Proteomes" id="UP000054630">
    <property type="component" value="Unassembled WGS sequence"/>
</dbReference>